<dbReference type="PATRIC" id="fig|666.1990.peg.1590"/>
<protein>
    <submittedName>
        <fullName evidence="2">Uncharacterized protein</fullName>
    </submittedName>
</protein>
<dbReference type="EMBL" id="KJ626222">
    <property type="protein sequence ID" value="AIC64202.1"/>
    <property type="molecule type" value="Genomic_DNA"/>
</dbReference>
<evidence type="ECO:0000313" key="1">
    <source>
        <dbReference type="EMBL" id="AIC64142.1"/>
    </source>
</evidence>
<accession>A0A060KYK4</accession>
<dbReference type="EMBL" id="KJ626221">
    <property type="protein sequence ID" value="AIC64174.1"/>
    <property type="molecule type" value="Genomic_DNA"/>
</dbReference>
<evidence type="ECO:0000313" key="2">
    <source>
        <dbReference type="EMBL" id="AIC64174.1"/>
    </source>
</evidence>
<proteinExistence type="predicted"/>
<dbReference type="EMBL" id="KJ626220">
    <property type="protein sequence ID" value="AIC64142.1"/>
    <property type="molecule type" value="Genomic_DNA"/>
</dbReference>
<organism evidence="2">
    <name type="scientific">Vibrio cholerae</name>
    <dbReference type="NCBI Taxonomy" id="666"/>
    <lineage>
        <taxon>Bacteria</taxon>
        <taxon>Pseudomonadati</taxon>
        <taxon>Pseudomonadota</taxon>
        <taxon>Gammaproteobacteria</taxon>
        <taxon>Vibrionales</taxon>
        <taxon>Vibrionaceae</taxon>
        <taxon>Vibrio</taxon>
    </lineage>
</organism>
<reference evidence="2" key="1">
    <citation type="submission" date="2014-03" db="EMBL/GenBank/DDBJ databases">
        <title>Complete sequence of Vibrio Seventh Pandemic Island VSP-2.</title>
        <authorList>
            <person name="Cherkasov A.V."/>
            <person name="Krasnov Y.M."/>
            <person name="Agafonov D.A."/>
            <person name="Smirnova N.I."/>
        </authorList>
    </citation>
    <scope>NUCLEOTIDE SEQUENCE</scope>
    <source>
        <strain evidence="2">M1293</strain>
        <strain evidence="1">M818</strain>
        <strain evidence="3">R17644</strain>
    </source>
</reference>
<evidence type="ECO:0000313" key="3">
    <source>
        <dbReference type="EMBL" id="AIC64202.1"/>
    </source>
</evidence>
<sequence length="50" mass="5591">MSILNRSLIGFAPAFLFSSIKPKIETFYAALTIRINDIAIFGILQPFDKS</sequence>
<name>A0A060KYK4_VIBCL</name>
<dbReference type="AlphaFoldDB" id="A0A060KYK4"/>